<dbReference type="Pfam" id="PF14742">
    <property type="entry name" value="GDE_N_bis"/>
    <property type="match status" value="1"/>
</dbReference>
<gene>
    <name evidence="4" type="ORF">SAMN04487947_3617</name>
</gene>
<evidence type="ECO:0000313" key="4">
    <source>
        <dbReference type="EMBL" id="SFR69437.1"/>
    </source>
</evidence>
<feature type="compositionally biased region" description="Basic and acidic residues" evidence="1">
    <location>
        <begin position="681"/>
        <end position="694"/>
    </location>
</feature>
<feature type="domain" description="Putative glycogen debranching enzyme N-terminal" evidence="2">
    <location>
        <begin position="21"/>
        <end position="199"/>
    </location>
</feature>
<dbReference type="Pfam" id="PF22422">
    <property type="entry name" value="MGH1-like_GH"/>
    <property type="match status" value="1"/>
</dbReference>
<dbReference type="AlphaFoldDB" id="A0A1I6IRT0"/>
<feature type="domain" description="Mannosylglycerate hydrolase MGH1-like glycoside hydrolase" evidence="3">
    <location>
        <begin position="395"/>
        <end position="627"/>
    </location>
</feature>
<evidence type="ECO:0000259" key="2">
    <source>
        <dbReference type="Pfam" id="PF14742"/>
    </source>
</evidence>
<dbReference type="InterPro" id="IPR008928">
    <property type="entry name" value="6-hairpin_glycosidase_sf"/>
</dbReference>
<dbReference type="OrthoDB" id="7795at2157"/>
<keyword evidence="5" id="KW-1185">Reference proteome</keyword>
<feature type="compositionally biased region" description="Low complexity" evidence="1">
    <location>
        <begin position="213"/>
        <end position="245"/>
    </location>
</feature>
<feature type="region of interest" description="Disordered" evidence="1">
    <location>
        <begin position="661"/>
        <end position="694"/>
    </location>
</feature>
<proteinExistence type="predicted"/>
<dbReference type="GO" id="GO:0005975">
    <property type="term" value="P:carbohydrate metabolic process"/>
    <property type="evidence" value="ECO:0007669"/>
    <property type="project" value="InterPro"/>
</dbReference>
<evidence type="ECO:0000313" key="5">
    <source>
        <dbReference type="Proteomes" id="UP000198531"/>
    </source>
</evidence>
<evidence type="ECO:0000256" key="1">
    <source>
        <dbReference type="SAM" id="MobiDB-lite"/>
    </source>
</evidence>
<dbReference type="RefSeq" id="WP_089810240.1">
    <property type="nucleotide sequence ID" value="NZ_FOYT01000004.1"/>
</dbReference>
<reference evidence="5" key="1">
    <citation type="submission" date="2016-10" db="EMBL/GenBank/DDBJ databases">
        <authorList>
            <person name="Varghese N."/>
            <person name="Submissions S."/>
        </authorList>
    </citation>
    <scope>NUCLEOTIDE SEQUENCE [LARGE SCALE GENOMIC DNA]</scope>
    <source>
        <strain evidence="5">CGMCC 1.7736</strain>
    </source>
</reference>
<dbReference type="EMBL" id="FOYT01000004">
    <property type="protein sequence ID" value="SFR69437.1"/>
    <property type="molecule type" value="Genomic_DNA"/>
</dbReference>
<dbReference type="InterPro" id="IPR032856">
    <property type="entry name" value="GDE_N_bis"/>
</dbReference>
<dbReference type="InterPro" id="IPR054491">
    <property type="entry name" value="MGH1-like_GH"/>
</dbReference>
<sequence length="694" mass="75108">MPLETLVDGYSFFVRTTPDELGPEGGLYHRDTRFLSELAVDVAGTELAHIGETLDAANERTVTLATAGPAVNEIRDRNVPKHSEVVVQRRQSVHEAEGYAETVVLENHAAASRSVTLTVRFDADFADLFEVRGLGTDIDRDVRRTANDRSVVLRYDYETADGESVTRATRLRFGRRPESLSETAAVFSARVPPQGRFELPFVAAVDGAASASEAASESEATASAAPEPDATPPAATGSSDGAAATLPARTEPVSVPRVETGTARYDAVFERARSDLVALTTETEHGPVPLAGTPWFVTPFGRDALLTAHQTLAVAPSLAAGTLRYFAATRGREDVPSRGEEPGKVFHEVRHGELADRRRIPHRPYFGTVDATPLWVTLLDETCRWRGSEALAEELADALADALAWTYRTSDAGDDPFLYYETDGVLDHHAWKDTADSIRFADGTVADSPLAVAEVQGYAARALDRGAALLDGLDADVETHVPADAYRDRARAIERAFDEEFWLPDRTYYGLAKDGDGRIVDAVTSNVGHCLWTETIPADRADAVVETLVDGPSSTGWGLRTMSPNDAGYSPVSYHAGGVWPHDTSLVALGLSRYGHGDAAERLAEGVLDAATRFEHERLPELYCGFDDDRDPVEYPAACTPQAWAAGAPFAFLQAAFDLAPDDDGPTARRAPDLFAPETVETLRDRTDRSPRSE</sequence>
<dbReference type="STRING" id="553469.SAMN04487947_3617"/>
<organism evidence="4 5">
    <name type="scientific">Halogeometricum rufum</name>
    <dbReference type="NCBI Taxonomy" id="553469"/>
    <lineage>
        <taxon>Archaea</taxon>
        <taxon>Methanobacteriati</taxon>
        <taxon>Methanobacteriota</taxon>
        <taxon>Stenosarchaea group</taxon>
        <taxon>Halobacteria</taxon>
        <taxon>Halobacteriales</taxon>
        <taxon>Haloferacaceae</taxon>
        <taxon>Halogeometricum</taxon>
    </lineage>
</organism>
<feature type="region of interest" description="Disordered" evidence="1">
    <location>
        <begin position="213"/>
        <end position="258"/>
    </location>
</feature>
<evidence type="ECO:0000259" key="3">
    <source>
        <dbReference type="Pfam" id="PF22422"/>
    </source>
</evidence>
<dbReference type="Proteomes" id="UP000198531">
    <property type="component" value="Unassembled WGS sequence"/>
</dbReference>
<dbReference type="SUPFAM" id="SSF48208">
    <property type="entry name" value="Six-hairpin glycosidases"/>
    <property type="match status" value="1"/>
</dbReference>
<accession>A0A1I6IRT0</accession>
<protein>
    <submittedName>
        <fullName evidence="4">Glycogen debranching enzyme (Alpha-1,6-glucosidase)</fullName>
    </submittedName>
</protein>
<dbReference type="InterPro" id="IPR012341">
    <property type="entry name" value="6hp_glycosidase-like_sf"/>
</dbReference>
<name>A0A1I6IRT0_9EURY</name>
<dbReference type="Gene3D" id="1.50.10.10">
    <property type="match status" value="1"/>
</dbReference>